<proteinExistence type="predicted"/>
<sequence length="72" mass="8155">ALRSCNKSSKPVYVSVGHRISLDTAVRLTHSCCRYRVPEPIRQIFYILFIADITENLSQIGVLASVMFRAEL</sequence>
<accession>A0ACB9XYY8</accession>
<comment type="caution">
    <text evidence="1">The sequence shown here is derived from an EMBL/GenBank/DDBJ whole genome shotgun (WGS) entry which is preliminary data.</text>
</comment>
<reference evidence="1" key="1">
    <citation type="submission" date="2022-05" db="EMBL/GenBank/DDBJ databases">
        <title>Chromosome-level genome of Chaenocephalus aceratus.</title>
        <authorList>
            <person name="Park H."/>
        </authorList>
    </citation>
    <scope>NUCLEOTIDE SEQUENCE</scope>
    <source>
        <strain evidence="1">KU_202001</strain>
    </source>
</reference>
<evidence type="ECO:0000313" key="2">
    <source>
        <dbReference type="Proteomes" id="UP001057452"/>
    </source>
</evidence>
<feature type="non-terminal residue" evidence="1">
    <location>
        <position position="1"/>
    </location>
</feature>
<evidence type="ECO:0000313" key="1">
    <source>
        <dbReference type="EMBL" id="KAI4832439.1"/>
    </source>
</evidence>
<organism evidence="1 2">
    <name type="scientific">Chaenocephalus aceratus</name>
    <name type="common">Blackfin icefish</name>
    <name type="synonym">Chaenichthys aceratus</name>
    <dbReference type="NCBI Taxonomy" id="36190"/>
    <lineage>
        <taxon>Eukaryota</taxon>
        <taxon>Metazoa</taxon>
        <taxon>Chordata</taxon>
        <taxon>Craniata</taxon>
        <taxon>Vertebrata</taxon>
        <taxon>Euteleostomi</taxon>
        <taxon>Actinopterygii</taxon>
        <taxon>Neopterygii</taxon>
        <taxon>Teleostei</taxon>
        <taxon>Neoteleostei</taxon>
        <taxon>Acanthomorphata</taxon>
        <taxon>Eupercaria</taxon>
        <taxon>Perciformes</taxon>
        <taxon>Notothenioidei</taxon>
        <taxon>Channichthyidae</taxon>
        <taxon>Chaenocephalus</taxon>
    </lineage>
</organism>
<keyword evidence="2" id="KW-1185">Reference proteome</keyword>
<dbReference type="Proteomes" id="UP001057452">
    <property type="component" value="Chromosome 1"/>
</dbReference>
<gene>
    <name evidence="1" type="ORF">KUCAC02_015408</name>
</gene>
<dbReference type="EMBL" id="CM043785">
    <property type="protein sequence ID" value="KAI4832439.1"/>
    <property type="molecule type" value="Genomic_DNA"/>
</dbReference>
<name>A0ACB9XYY8_CHAAC</name>
<protein>
    <submittedName>
        <fullName evidence="1">Uncharacterized protein</fullName>
    </submittedName>
</protein>